<sequence length="1056" mass="120582">MSNVTDIERLTQNRVVRFFTDILGYRYLGDFKDRPNNRNIESEILAAWLSSRNVSRTLRNRTINALEKAAALGSGVKLYDANKEVYRLLRYGIKEKEGTGDHKETVWLIDWDNIKANDFAIAEEVSINGENKKRPDIVLYVNGIALGVIELKRSSINVTEGIHQNLDNQKKEFIRSFFSTIQLVMAGNDTQGMRYGTIETPEKYYLEWKEANPSHTPQSDTSIPTHLTLANANFTDQPLDFHLYHMCNKHRFLDIINNFIVFDSGVKKTCRHNQYFGIQAAKKHIAQRKDGIVWHTQGSGKSLTMVWLAKWIRENVTNSRVLIITDRTELDEQIEKVFFGIDESIYRTKSGADLISQLSQPNPWLLCSLVHKFGRSGDDDSHESKDTDDFIKDIQASLPSDFSPKGDLFVFVDECHRTQSGKLHSAMKALLPEAMFVGFTGTPLLKKDKKKSIEVFGPFIHTYKFDEAVADGVVLDLLYEARDIDQQLTSSKKVDEWFDAHTRGLTNIAKSQLKQKWGTMQRVLSSQSRIECIVNDILLDMQKKPRLMDGHGNAMLVCSSIYQACKSYEAFENSFLKGKVAIVTSYLPTADSIKGEETGEGMTEKLFKYRIYRRMIADYYDISEQEASPKAEDFEKSVKKRFIEEPGQMRLLIVVDKLLTGFDAPSATYLYIDKKMADHNLFQAICRVNRLDGAEKDYGYIIDYQDLFQSLNSTISDYTQGAFSRYEDEDIDGLLKNRLTAAKQNLDDALEMVRGLCEPVKYPRNTQDYGAYFCPSDGTTEAEKIEKEQLRLTLYKSVSKLIRAYGNIANEMAEAGYSDQEITRIKDDVKHFKSVRNNIKLMSGDHIDMKSYEPTMRRMLDTYIHATPSETVIDFEDLGLIELIVNQGPEALIKAIPEDIASNPENVAETIENNVRKTIVDENPVNPKYYEHMSALLDELIELRRQKAIAYAEYLQKIRQLASKVINPTGTASGDAYPEAINTPAKRALYDNLDQNEDLADKVDAAIRLNKQADWQGHLIKERKIQRAVHQTVSQYQVDVDIEALINLIKAQQEYQ</sequence>
<comment type="subunit">
    <text evidence="10">The type I restriction/modification system is composed of three polypeptides R, M and S.</text>
</comment>
<dbReference type="CDD" id="cd22332">
    <property type="entry name" value="HsdR_N"/>
    <property type="match status" value="1"/>
</dbReference>
<keyword evidence="13" id="KW-1185">Reference proteome</keyword>
<dbReference type="InterPro" id="IPR014001">
    <property type="entry name" value="Helicase_ATP-bd"/>
</dbReference>
<evidence type="ECO:0000256" key="9">
    <source>
        <dbReference type="ARBA" id="ARBA00023125"/>
    </source>
</evidence>
<dbReference type="PANTHER" id="PTHR30195">
    <property type="entry name" value="TYPE I SITE-SPECIFIC DEOXYRIBONUCLEASE PROTEIN SUBUNIT M AND R"/>
    <property type="match status" value="1"/>
</dbReference>
<dbReference type="EC" id="3.1.21.3" evidence="10"/>
<evidence type="ECO:0000256" key="2">
    <source>
        <dbReference type="ARBA" id="ARBA00008598"/>
    </source>
</evidence>
<reference evidence="12 13" key="1">
    <citation type="submission" date="2024-05" db="EMBL/GenBank/DDBJ databases">
        <authorList>
            <person name="Kim H.-Y."/>
            <person name="Kim E."/>
            <person name="Cai Y."/>
            <person name="Yang S.-M."/>
            <person name="Lee W."/>
        </authorList>
    </citation>
    <scope>NUCLEOTIDE SEQUENCE [LARGE SCALE GENOMIC DNA]</scope>
    <source>
        <strain evidence="12 13">FBL11</strain>
    </source>
</reference>
<dbReference type="NCBIfam" id="TIGR00348">
    <property type="entry name" value="hsdR"/>
    <property type="match status" value="1"/>
</dbReference>
<keyword evidence="5 10" id="KW-0680">Restriction system</keyword>
<keyword evidence="4 10" id="KW-0547">Nucleotide-binding</keyword>
<keyword evidence="8 10" id="KW-0067">ATP-binding</keyword>
<evidence type="ECO:0000256" key="6">
    <source>
        <dbReference type="ARBA" id="ARBA00022759"/>
    </source>
</evidence>
<evidence type="ECO:0000256" key="7">
    <source>
        <dbReference type="ARBA" id="ARBA00022801"/>
    </source>
</evidence>
<dbReference type="GO" id="GO:0009035">
    <property type="term" value="F:type I site-specific deoxyribonuclease activity"/>
    <property type="evidence" value="ECO:0007669"/>
    <property type="project" value="UniProtKB-EC"/>
</dbReference>
<organism evidence="12 13">
    <name type="scientific">Psychrobacter saeujeotis</name>
    <dbReference type="NCBI Taxonomy" id="3143436"/>
    <lineage>
        <taxon>Bacteria</taxon>
        <taxon>Pseudomonadati</taxon>
        <taxon>Pseudomonadota</taxon>
        <taxon>Gammaproteobacteria</taxon>
        <taxon>Moraxellales</taxon>
        <taxon>Moraxellaceae</taxon>
        <taxon>Psychrobacter</taxon>
    </lineage>
</organism>
<evidence type="ECO:0000313" key="13">
    <source>
        <dbReference type="Proteomes" id="UP001461960"/>
    </source>
</evidence>
<dbReference type="Proteomes" id="UP001461960">
    <property type="component" value="Unassembled WGS sequence"/>
</dbReference>
<comment type="catalytic activity">
    <reaction evidence="1 10">
        <text>Endonucleolytic cleavage of DNA to give random double-stranded fragments with terminal 5'-phosphates, ATP is simultaneously hydrolyzed.</text>
        <dbReference type="EC" id="3.1.21.3"/>
    </reaction>
</comment>
<dbReference type="InterPro" id="IPR027417">
    <property type="entry name" value="P-loop_NTPase"/>
</dbReference>
<proteinExistence type="inferred from homology"/>
<dbReference type="SUPFAM" id="SSF52540">
    <property type="entry name" value="P-loop containing nucleoside triphosphate hydrolases"/>
    <property type="match status" value="1"/>
</dbReference>
<evidence type="ECO:0000259" key="11">
    <source>
        <dbReference type="PROSITE" id="PS51192"/>
    </source>
</evidence>
<dbReference type="Gene3D" id="3.90.1570.50">
    <property type="match status" value="1"/>
</dbReference>
<gene>
    <name evidence="12" type="ORF">AAIR29_06280</name>
</gene>
<dbReference type="RefSeq" id="WP_299219809.1">
    <property type="nucleotide sequence ID" value="NZ_JBDGHN010000002.1"/>
</dbReference>
<dbReference type="CDD" id="cd18800">
    <property type="entry name" value="SF2_C_EcoR124I-like"/>
    <property type="match status" value="1"/>
</dbReference>
<dbReference type="SMART" id="SM00487">
    <property type="entry name" value="DEXDc"/>
    <property type="match status" value="1"/>
</dbReference>
<keyword evidence="7 10" id="KW-0378">Hydrolase</keyword>
<comment type="caution">
    <text evidence="12">The sequence shown here is derived from an EMBL/GenBank/DDBJ whole genome shotgun (WGS) entry which is preliminary data.</text>
</comment>
<evidence type="ECO:0000256" key="1">
    <source>
        <dbReference type="ARBA" id="ARBA00000851"/>
    </source>
</evidence>
<evidence type="ECO:0000256" key="5">
    <source>
        <dbReference type="ARBA" id="ARBA00022747"/>
    </source>
</evidence>
<keyword evidence="9 10" id="KW-0238">DNA-binding</keyword>
<evidence type="ECO:0000313" key="12">
    <source>
        <dbReference type="EMBL" id="MEN2751239.1"/>
    </source>
</evidence>
<dbReference type="Pfam" id="PF22679">
    <property type="entry name" value="T1R_D3-like"/>
    <property type="match status" value="1"/>
</dbReference>
<evidence type="ECO:0000256" key="4">
    <source>
        <dbReference type="ARBA" id="ARBA00022741"/>
    </source>
</evidence>
<evidence type="ECO:0000256" key="3">
    <source>
        <dbReference type="ARBA" id="ARBA00022722"/>
    </source>
</evidence>
<name>A0ABU9X761_9GAMM</name>
<dbReference type="PROSITE" id="PS51192">
    <property type="entry name" value="HELICASE_ATP_BIND_1"/>
    <property type="match status" value="1"/>
</dbReference>
<accession>A0ABU9X761</accession>
<dbReference type="EMBL" id="JBDGHN010000002">
    <property type="protein sequence ID" value="MEN2751239.1"/>
    <property type="molecule type" value="Genomic_DNA"/>
</dbReference>
<dbReference type="Pfam" id="PF18766">
    <property type="entry name" value="SWI2_SNF2"/>
    <property type="match status" value="1"/>
</dbReference>
<dbReference type="PANTHER" id="PTHR30195:SF15">
    <property type="entry name" value="TYPE I RESTRICTION ENZYME HINDI ENDONUCLEASE SUBUNIT"/>
    <property type="match status" value="1"/>
</dbReference>
<dbReference type="InterPro" id="IPR051268">
    <property type="entry name" value="Type-I_R_enzyme_R_subunit"/>
</dbReference>
<dbReference type="Pfam" id="PF04313">
    <property type="entry name" value="HSDR_N"/>
    <property type="match status" value="1"/>
</dbReference>
<dbReference type="Gene3D" id="3.40.50.300">
    <property type="entry name" value="P-loop containing nucleotide triphosphate hydrolases"/>
    <property type="match status" value="2"/>
</dbReference>
<dbReference type="InterPro" id="IPR007409">
    <property type="entry name" value="Restrct_endonuc_type1_HsdR_N"/>
</dbReference>
<dbReference type="InterPro" id="IPR040980">
    <property type="entry name" value="SWI2_SNF2"/>
</dbReference>
<dbReference type="InterPro" id="IPR055180">
    <property type="entry name" value="HsdR_RecA-like_helicase_dom_2"/>
</dbReference>
<evidence type="ECO:0000256" key="8">
    <source>
        <dbReference type="ARBA" id="ARBA00022840"/>
    </source>
</evidence>
<dbReference type="CDD" id="cd18030">
    <property type="entry name" value="DEXHc_RE_I_HsdR"/>
    <property type="match status" value="1"/>
</dbReference>
<comment type="function">
    <text evidence="10">Subunit R is required for both nuclease and ATPase activities, but not for modification.</text>
</comment>
<dbReference type="InterPro" id="IPR004473">
    <property type="entry name" value="Restrct_endonuc_typeI_HsdR"/>
</dbReference>
<evidence type="ECO:0000256" key="10">
    <source>
        <dbReference type="RuleBase" id="RU364115"/>
    </source>
</evidence>
<feature type="domain" description="Helicase ATP-binding" evidence="11">
    <location>
        <begin position="282"/>
        <end position="461"/>
    </location>
</feature>
<keyword evidence="3" id="KW-0540">Nuclease</keyword>
<keyword evidence="6" id="KW-0255">Endonuclease</keyword>
<comment type="similarity">
    <text evidence="2 10">Belongs to the HsdR family.</text>
</comment>
<protein>
    <recommendedName>
        <fullName evidence="10">Type I restriction enzyme endonuclease subunit</fullName>
        <shortName evidence="10">R protein</shortName>
        <ecNumber evidence="10">3.1.21.3</ecNumber>
    </recommendedName>
</protein>